<organism evidence="2 3">
    <name type="scientific">Aduncisulcus paluster</name>
    <dbReference type="NCBI Taxonomy" id="2918883"/>
    <lineage>
        <taxon>Eukaryota</taxon>
        <taxon>Metamonada</taxon>
        <taxon>Carpediemonas-like organisms</taxon>
        <taxon>Aduncisulcus</taxon>
    </lineage>
</organism>
<reference evidence="2" key="1">
    <citation type="submission" date="2022-03" db="EMBL/GenBank/DDBJ databases">
        <title>Draft genome sequence of Aduncisulcus paluster, a free-living microaerophilic Fornicata.</title>
        <authorList>
            <person name="Yuyama I."/>
            <person name="Kume K."/>
            <person name="Tamura T."/>
            <person name="Inagaki Y."/>
            <person name="Hashimoto T."/>
        </authorList>
    </citation>
    <scope>NUCLEOTIDE SEQUENCE</scope>
    <source>
        <strain evidence="2">NY0171</strain>
    </source>
</reference>
<accession>A0ABQ5KRZ3</accession>
<feature type="region of interest" description="Disordered" evidence="1">
    <location>
        <begin position="18"/>
        <end position="38"/>
    </location>
</feature>
<evidence type="ECO:0000313" key="3">
    <source>
        <dbReference type="Proteomes" id="UP001057375"/>
    </source>
</evidence>
<feature type="compositionally biased region" description="Low complexity" evidence="1">
    <location>
        <begin position="90"/>
        <end position="104"/>
    </location>
</feature>
<dbReference type="EMBL" id="BQXS01010950">
    <property type="protein sequence ID" value="GKT35243.1"/>
    <property type="molecule type" value="Genomic_DNA"/>
</dbReference>
<keyword evidence="3" id="KW-1185">Reference proteome</keyword>
<comment type="caution">
    <text evidence="2">The sequence shown here is derived from an EMBL/GenBank/DDBJ whole genome shotgun (WGS) entry which is preliminary data.</text>
</comment>
<dbReference type="Proteomes" id="UP001057375">
    <property type="component" value="Unassembled WGS sequence"/>
</dbReference>
<gene>
    <name evidence="2" type="ORF">ADUPG1_008440</name>
</gene>
<feature type="compositionally biased region" description="Polar residues" evidence="1">
    <location>
        <begin position="50"/>
        <end position="62"/>
    </location>
</feature>
<protein>
    <submittedName>
        <fullName evidence="2">Uncharacterized protein</fullName>
    </submittedName>
</protein>
<name>A0ABQ5KRZ3_9EUKA</name>
<feature type="non-terminal residue" evidence="2">
    <location>
        <position position="895"/>
    </location>
</feature>
<feature type="region of interest" description="Disordered" evidence="1">
    <location>
        <begin position="398"/>
        <end position="424"/>
    </location>
</feature>
<evidence type="ECO:0000313" key="2">
    <source>
        <dbReference type="EMBL" id="GKT35243.1"/>
    </source>
</evidence>
<feature type="region of interest" description="Disordered" evidence="1">
    <location>
        <begin position="779"/>
        <end position="830"/>
    </location>
</feature>
<feature type="compositionally biased region" description="Basic and acidic residues" evidence="1">
    <location>
        <begin position="782"/>
        <end position="814"/>
    </location>
</feature>
<proteinExistence type="predicted"/>
<feature type="compositionally biased region" description="Polar residues" evidence="1">
    <location>
        <begin position="105"/>
        <end position="114"/>
    </location>
</feature>
<feature type="region of interest" description="Disordered" evidence="1">
    <location>
        <begin position="50"/>
        <end position="200"/>
    </location>
</feature>
<feature type="compositionally biased region" description="Polar residues" evidence="1">
    <location>
        <begin position="166"/>
        <end position="190"/>
    </location>
</feature>
<evidence type="ECO:0000256" key="1">
    <source>
        <dbReference type="SAM" id="MobiDB-lite"/>
    </source>
</evidence>
<feature type="compositionally biased region" description="Polar residues" evidence="1">
    <location>
        <begin position="24"/>
        <end position="38"/>
    </location>
</feature>
<sequence>MSLSFFERSLLYEKTKREIRRPSSGVSPSLKHQLSPHISSNIDRLSNRKLSSAVKSPTSTPIRASHAGLDPIVSPQLARRISIRGHNSHGPRSPIRSPHSPHPSQGISPISSPHSAKKVKVLLLSSRHTPVRPSRTEKRSASAIVNRRPSVHTPSFDRQSRGGKPRSSSVSSLKWNRNRSSTSSIGSLHDQSPPYGYKQRIISPYSSKSTLIDRDNGNDIKSISQSPKKPVVRGASVRHYIPRRVNDPDSHVMKPPAIEIDDSLVNQAADDASIALLSLEYAILHPPIPSQSPPFLRTAVRAQERARSVTERRKRHEEWEHTQHLLKKSTGSSYSFGKKHLEVSYDPLDTMTSTMFFSMRHGSDIRLSTGVSHVGSSSFQSQGRNRGRDEVYSGSIHQTMHPAQGFRQRSQSASTKRESYARSYKQIPREPIRQGYYTQKLNYDDEDFLTSKSRSPLPQTICILCVFIMSKYLEKTLFPVIQKSLLSRGPSKPCSFMFSGTQGVVFKKISDSFFSKYEKNVVMPVCLPRIAANRIPVIFFFPGLLEFSNLKKEESLIILLLGSSKKEHGSELRPFFYHSKYVCPYTVVWMPFSVPNGELNPERHFLLCKFKQVNMVQVFNPEQLQCVCSMGESPTFGGNINISKFPWISYKKGFVGHKFPISNFLALYSSPPEIMGKKSGKKPKVTSVSKIGDSFALKFLQRVFKLHDNPTKLVHSIVPNLRNTFSVGTFFQPDVPKFDANWPDVIKRNIHKAMKLFEKRSHTPVPVLVQEPAQAFSLVQSQEKEEKQKKEEEKKKKEEEKKKKEEEKKKKEPPKQTSPKKQKNAHHSNEIILEKRLNLIGFSMGKDGSSPLDTIETIKPLGPSIPKDLSFIPISIVLSFPFFPSVSSSLLSCNS</sequence>